<comment type="similarity">
    <text evidence="1 4">Belongs to the yippee family.</text>
</comment>
<dbReference type="OMA" id="HLAFKGH"/>
<keyword evidence="2" id="KW-0479">Metal-binding</keyword>
<organism evidence="6 8">
    <name type="scientific">Cyberlindnera jadinii (strain ATCC 18201 / CBS 1600 / BCRC 20928 / JCM 3617 / NBRC 0987 / NRRL Y-1542)</name>
    <name type="common">Torula yeast</name>
    <name type="synonym">Candida utilis</name>
    <dbReference type="NCBI Taxonomy" id="983966"/>
    <lineage>
        <taxon>Eukaryota</taxon>
        <taxon>Fungi</taxon>
        <taxon>Dikarya</taxon>
        <taxon>Ascomycota</taxon>
        <taxon>Saccharomycotina</taxon>
        <taxon>Saccharomycetes</taxon>
        <taxon>Phaffomycetales</taxon>
        <taxon>Phaffomycetaceae</taxon>
        <taxon>Cyberlindnera</taxon>
    </lineage>
</organism>
<feature type="domain" description="Yippee" evidence="5">
    <location>
        <begin position="17"/>
        <end position="114"/>
    </location>
</feature>
<dbReference type="InterPro" id="IPR004910">
    <property type="entry name" value="Yippee/Mis18/Cereblon"/>
</dbReference>
<dbReference type="Pfam" id="PF03226">
    <property type="entry name" value="Yippee-Mis18"/>
    <property type="match status" value="1"/>
</dbReference>
<dbReference type="GeneID" id="30990134"/>
<name>A0A0H5C9Y1_CYBJN</name>
<protein>
    <recommendedName>
        <fullName evidence="4">Protein yippee-like</fullName>
    </recommendedName>
</protein>
<dbReference type="InterPro" id="IPR034751">
    <property type="entry name" value="Yippee"/>
</dbReference>
<accession>A0A0H5C9Y1</accession>
<dbReference type="EMBL" id="KV453940">
    <property type="protein sequence ID" value="ODV71524.1"/>
    <property type="molecule type" value="Genomic_DNA"/>
</dbReference>
<reference evidence="8" key="2">
    <citation type="journal article" date="2015" name="J. Biotechnol.">
        <title>The structure of the Cyberlindnera jadinii genome and its relation to Candida utilis analyzed by the occurrence of single nucleotide polymorphisms.</title>
        <authorList>
            <person name="Rupp O."/>
            <person name="Brinkrolf K."/>
            <person name="Buerth C."/>
            <person name="Kunigo M."/>
            <person name="Schneider J."/>
            <person name="Jaenicke S."/>
            <person name="Goesmann A."/>
            <person name="Puehler A."/>
            <person name="Jaeger K.-E."/>
            <person name="Ernst J.F."/>
        </authorList>
    </citation>
    <scope>NUCLEOTIDE SEQUENCE [LARGE SCALE GENOMIC DNA]</scope>
    <source>
        <strain evidence="8">ATCC 18201 / CBS 1600 / BCRC 20928 / JCM 3617 / NBRC 0987 / NRRL Y-1542</strain>
    </source>
</reference>
<dbReference type="RefSeq" id="XP_020068563.1">
    <property type="nucleotide sequence ID" value="XM_020215738.1"/>
</dbReference>
<evidence type="ECO:0000313" key="6">
    <source>
        <dbReference type="EMBL" id="CEP25246.1"/>
    </source>
</evidence>
<evidence type="ECO:0000313" key="7">
    <source>
        <dbReference type="EMBL" id="ODV71524.1"/>
    </source>
</evidence>
<keyword evidence="3" id="KW-0862">Zinc</keyword>
<evidence type="ECO:0000313" key="9">
    <source>
        <dbReference type="Proteomes" id="UP000094389"/>
    </source>
</evidence>
<gene>
    <name evidence="6" type="primary">MOH1</name>
    <name evidence="6" type="ORF">BN1211_6270</name>
    <name evidence="7" type="ORF">CYBJADRAFT_169370</name>
</gene>
<accession>A0A1E4RW85</accession>
<evidence type="ECO:0000256" key="2">
    <source>
        <dbReference type="ARBA" id="ARBA00022723"/>
    </source>
</evidence>
<dbReference type="GO" id="GO:0046872">
    <property type="term" value="F:metal ion binding"/>
    <property type="evidence" value="ECO:0007669"/>
    <property type="project" value="UniProtKB-KW"/>
</dbReference>
<reference evidence="7 9" key="3">
    <citation type="journal article" date="2016" name="Proc. Natl. Acad. Sci. U.S.A.">
        <title>Comparative genomics of biotechnologically important yeasts.</title>
        <authorList>
            <person name="Riley R."/>
            <person name="Haridas S."/>
            <person name="Wolfe K.H."/>
            <person name="Lopes M.R."/>
            <person name="Hittinger C.T."/>
            <person name="Goeker M."/>
            <person name="Salamov A.A."/>
            <person name="Wisecaver J.H."/>
            <person name="Long T.M."/>
            <person name="Calvey C.H."/>
            <person name="Aerts A.L."/>
            <person name="Barry K.W."/>
            <person name="Choi C."/>
            <person name="Clum A."/>
            <person name="Coughlan A.Y."/>
            <person name="Deshpande S."/>
            <person name="Douglass A.P."/>
            <person name="Hanson S.J."/>
            <person name="Klenk H.-P."/>
            <person name="LaButti K.M."/>
            <person name="Lapidus A."/>
            <person name="Lindquist E.A."/>
            <person name="Lipzen A.M."/>
            <person name="Meier-Kolthoff J.P."/>
            <person name="Ohm R.A."/>
            <person name="Otillar R.P."/>
            <person name="Pangilinan J.L."/>
            <person name="Peng Y."/>
            <person name="Rokas A."/>
            <person name="Rosa C.A."/>
            <person name="Scheuner C."/>
            <person name="Sibirny A.A."/>
            <person name="Slot J.C."/>
            <person name="Stielow J.B."/>
            <person name="Sun H."/>
            <person name="Kurtzman C.P."/>
            <person name="Blackwell M."/>
            <person name="Grigoriev I.V."/>
            <person name="Jeffries T.W."/>
        </authorList>
    </citation>
    <scope>NUCLEOTIDE SEQUENCE [LARGE SCALE GENOMIC DNA]</scope>
    <source>
        <strain evidence="9">ATCC 18201 / CBS 1600 / BCRC 20928 / JCM 3617 / NBRC 0987 / NRRL Y-1542</strain>
        <strain evidence="7">NRRL Y-1542</strain>
    </source>
</reference>
<dbReference type="EMBL" id="CDQK01000007">
    <property type="protein sequence ID" value="CEP25246.1"/>
    <property type="molecule type" value="Genomic_DNA"/>
</dbReference>
<proteinExistence type="inferred from homology"/>
<sequence length="114" mass="13135">MGIRYSTYIDSEKTQATTFGCSGCRTHLSTSGLILSKDYRGHTGDAYLMDQVVNVTLGRREFRTMITGRYLVSDIMCHQCGHRVGWKYHQTDEKNQKFKEGRYILEVNTIVKCK</sequence>
<evidence type="ECO:0000259" key="5">
    <source>
        <dbReference type="PROSITE" id="PS51792"/>
    </source>
</evidence>
<reference evidence="6" key="1">
    <citation type="submission" date="2014-12" db="EMBL/GenBank/DDBJ databases">
        <authorList>
            <person name="Jaenicke S."/>
        </authorList>
    </citation>
    <scope>NUCLEOTIDE SEQUENCE [LARGE SCALE GENOMIC DNA]</scope>
    <source>
        <strain evidence="6">CBS1600</strain>
    </source>
</reference>
<dbReference type="STRING" id="983966.A0A0H5C9Y1"/>
<dbReference type="Proteomes" id="UP000038830">
    <property type="component" value="Unassembled WGS sequence"/>
</dbReference>
<dbReference type="PANTHER" id="PTHR13848">
    <property type="entry name" value="PROTEIN YIPPEE-LIKE CG15309-RELATED"/>
    <property type="match status" value="1"/>
</dbReference>
<dbReference type="OrthoDB" id="6407410at2759"/>
<evidence type="ECO:0000256" key="4">
    <source>
        <dbReference type="RuleBase" id="RU110713"/>
    </source>
</evidence>
<evidence type="ECO:0000313" key="8">
    <source>
        <dbReference type="Proteomes" id="UP000038830"/>
    </source>
</evidence>
<dbReference type="Proteomes" id="UP000094389">
    <property type="component" value="Unassembled WGS sequence"/>
</dbReference>
<dbReference type="AlphaFoldDB" id="A0A0H5C9Y1"/>
<evidence type="ECO:0000256" key="1">
    <source>
        <dbReference type="ARBA" id="ARBA00005613"/>
    </source>
</evidence>
<evidence type="ECO:0000256" key="3">
    <source>
        <dbReference type="ARBA" id="ARBA00022833"/>
    </source>
</evidence>
<keyword evidence="9" id="KW-1185">Reference proteome</keyword>
<dbReference type="InterPro" id="IPR039058">
    <property type="entry name" value="Yippee_fam"/>
</dbReference>
<dbReference type="PROSITE" id="PS51792">
    <property type="entry name" value="YIPPEE"/>
    <property type="match status" value="1"/>
</dbReference>